<feature type="domain" description="CBS" evidence="3">
    <location>
        <begin position="259"/>
        <end position="316"/>
    </location>
</feature>
<reference evidence="4" key="1">
    <citation type="journal article" date="2020" name="mSystems">
        <title>Genome- and Community-Level Interaction Insights into Carbon Utilization and Element Cycling Functions of Hydrothermarchaeota in Hydrothermal Sediment.</title>
        <authorList>
            <person name="Zhou Z."/>
            <person name="Liu Y."/>
            <person name="Xu W."/>
            <person name="Pan J."/>
            <person name="Luo Z.H."/>
            <person name="Li M."/>
        </authorList>
    </citation>
    <scope>NUCLEOTIDE SEQUENCE [LARGE SCALE GENOMIC DNA]</scope>
    <source>
        <strain evidence="4">SpSt-23</strain>
    </source>
</reference>
<protein>
    <submittedName>
        <fullName evidence="4">CBS domain-containing protein</fullName>
    </submittedName>
</protein>
<sequence length="316" mass="34839">MTHSSRKPTSRRIDHYRWLRSDGTPNFSDHIYRAPSELQLVVKREVKVISPSATIMKAVEEMSRSFRSLVVTTGNRPLGILHASNIVDYLGGGSLFNIVEKRYGLNLYSALEREVVETIMVRRLVQVPDTAKIVNVLEAMAVTGSGVVLVVNKEGGLEGIVTEHDIVVYLSGVVSTGLIVKDVMSAPVAVIDRKSSLKKAMEEMITQGFRRLPVVDGEVVVGMLTAVDIVRYFGSHEAFRRTITGNILEALSIPAEEIMSENLVTVREDEDLAKAVQEMLSKNVSSVLVTDEEGVLKGIVTERDVLYALSTSSRRL</sequence>
<dbReference type="PANTHER" id="PTHR43080">
    <property type="entry name" value="CBS DOMAIN-CONTAINING PROTEIN CBSX3, MITOCHONDRIAL"/>
    <property type="match status" value="1"/>
</dbReference>
<dbReference type="SUPFAM" id="SSF54631">
    <property type="entry name" value="CBS-domain pair"/>
    <property type="match status" value="2"/>
</dbReference>
<comment type="caution">
    <text evidence="4">The sequence shown here is derived from an EMBL/GenBank/DDBJ whole genome shotgun (WGS) entry which is preliminary data.</text>
</comment>
<feature type="domain" description="CBS" evidence="3">
    <location>
        <begin position="184"/>
        <end position="239"/>
    </location>
</feature>
<dbReference type="AlphaFoldDB" id="A0A7C2FZJ9"/>
<dbReference type="SMART" id="SM00116">
    <property type="entry name" value="CBS"/>
    <property type="match status" value="4"/>
</dbReference>
<organism evidence="4">
    <name type="scientific">Thermosphaera aggregans</name>
    <dbReference type="NCBI Taxonomy" id="54254"/>
    <lineage>
        <taxon>Archaea</taxon>
        <taxon>Thermoproteota</taxon>
        <taxon>Thermoprotei</taxon>
        <taxon>Desulfurococcales</taxon>
        <taxon>Desulfurococcaceae</taxon>
        <taxon>Thermosphaera</taxon>
    </lineage>
</organism>
<feature type="domain" description="CBS" evidence="3">
    <location>
        <begin position="42"/>
        <end position="98"/>
    </location>
</feature>
<proteinExistence type="predicted"/>
<accession>A0A7C2FZJ9</accession>
<dbReference type="InterPro" id="IPR051257">
    <property type="entry name" value="Diverse_CBS-Domain"/>
</dbReference>
<evidence type="ECO:0000256" key="1">
    <source>
        <dbReference type="ARBA" id="ARBA00023122"/>
    </source>
</evidence>
<keyword evidence="1 2" id="KW-0129">CBS domain</keyword>
<dbReference type="InterPro" id="IPR000644">
    <property type="entry name" value="CBS_dom"/>
</dbReference>
<dbReference type="Gene3D" id="3.10.580.10">
    <property type="entry name" value="CBS-domain"/>
    <property type="match status" value="2"/>
</dbReference>
<name>A0A7C2FZJ9_9CREN</name>
<dbReference type="Pfam" id="PF00571">
    <property type="entry name" value="CBS"/>
    <property type="match status" value="4"/>
</dbReference>
<dbReference type="PANTHER" id="PTHR43080:SF2">
    <property type="entry name" value="CBS DOMAIN-CONTAINING PROTEIN"/>
    <property type="match status" value="1"/>
</dbReference>
<dbReference type="CDD" id="cd17777">
    <property type="entry name" value="CBS_arch_repeat1"/>
    <property type="match status" value="1"/>
</dbReference>
<evidence type="ECO:0000259" key="3">
    <source>
        <dbReference type="PROSITE" id="PS51371"/>
    </source>
</evidence>
<dbReference type="CDD" id="cd17778">
    <property type="entry name" value="CBS_arch_repeat2"/>
    <property type="match status" value="1"/>
</dbReference>
<dbReference type="InterPro" id="IPR046342">
    <property type="entry name" value="CBS_dom_sf"/>
</dbReference>
<dbReference type="EMBL" id="DSJT01000023">
    <property type="protein sequence ID" value="HEF87566.1"/>
    <property type="molecule type" value="Genomic_DNA"/>
</dbReference>
<evidence type="ECO:0000256" key="2">
    <source>
        <dbReference type="PROSITE-ProRule" id="PRU00703"/>
    </source>
</evidence>
<evidence type="ECO:0000313" key="4">
    <source>
        <dbReference type="EMBL" id="HEF87566.1"/>
    </source>
</evidence>
<gene>
    <name evidence="4" type="ORF">ENP55_04635</name>
</gene>
<dbReference type="PROSITE" id="PS51371">
    <property type="entry name" value="CBS"/>
    <property type="match status" value="4"/>
</dbReference>
<feature type="domain" description="CBS" evidence="3">
    <location>
        <begin position="120"/>
        <end position="183"/>
    </location>
</feature>